<accession>A0A846MB57</accession>
<protein>
    <recommendedName>
        <fullName evidence="3">SnoaL-like domain-containing protein</fullName>
    </recommendedName>
</protein>
<organism evidence="1 2">
    <name type="scientific">Sphingobium vermicomposti</name>
    <dbReference type="NCBI Taxonomy" id="529005"/>
    <lineage>
        <taxon>Bacteria</taxon>
        <taxon>Pseudomonadati</taxon>
        <taxon>Pseudomonadota</taxon>
        <taxon>Alphaproteobacteria</taxon>
        <taxon>Sphingomonadales</taxon>
        <taxon>Sphingomonadaceae</taxon>
        <taxon>Sphingobium</taxon>
    </lineage>
</organism>
<dbReference type="RefSeq" id="WP_167304719.1">
    <property type="nucleotide sequence ID" value="NZ_JAASQR010000004.1"/>
</dbReference>
<dbReference type="Gene3D" id="3.10.450.50">
    <property type="match status" value="1"/>
</dbReference>
<proteinExistence type="predicted"/>
<dbReference type="InterPro" id="IPR032710">
    <property type="entry name" value="NTF2-like_dom_sf"/>
</dbReference>
<keyword evidence="2" id="KW-1185">Reference proteome</keyword>
<evidence type="ECO:0000313" key="2">
    <source>
        <dbReference type="Proteomes" id="UP000576821"/>
    </source>
</evidence>
<name>A0A846MB57_9SPHN</name>
<evidence type="ECO:0008006" key="3">
    <source>
        <dbReference type="Google" id="ProtNLM"/>
    </source>
</evidence>
<dbReference type="Proteomes" id="UP000576821">
    <property type="component" value="Unassembled WGS sequence"/>
</dbReference>
<evidence type="ECO:0000313" key="1">
    <source>
        <dbReference type="EMBL" id="NIJ17870.1"/>
    </source>
</evidence>
<gene>
    <name evidence="1" type="ORF">FHS54_002870</name>
</gene>
<reference evidence="1 2" key="1">
    <citation type="submission" date="2020-03" db="EMBL/GenBank/DDBJ databases">
        <title>Genomic Encyclopedia of Type Strains, Phase IV (KMG-IV): sequencing the most valuable type-strain genomes for metagenomic binning, comparative biology and taxonomic classification.</title>
        <authorList>
            <person name="Goeker M."/>
        </authorList>
    </citation>
    <scope>NUCLEOTIDE SEQUENCE [LARGE SCALE GENOMIC DNA]</scope>
    <source>
        <strain evidence="1 2">DSM 21299</strain>
    </source>
</reference>
<sequence length="141" mass="16010">MPAQHLIDVAHAHLIAEGAGDFDAALATFEGEPVYELLPVGLRMRGMDAVRRYYRHFLAEVVPRFVTDKIVVHGSWVGDTGFVIESTIVYRHDDGREEAFRILGILKFGERALIGERIYADEAFLRIMFAGVWDEMEPMED</sequence>
<dbReference type="AlphaFoldDB" id="A0A846MB57"/>
<dbReference type="EMBL" id="JAASQR010000004">
    <property type="protein sequence ID" value="NIJ17870.1"/>
    <property type="molecule type" value="Genomic_DNA"/>
</dbReference>
<comment type="caution">
    <text evidence="1">The sequence shown here is derived from an EMBL/GenBank/DDBJ whole genome shotgun (WGS) entry which is preliminary data.</text>
</comment>
<dbReference type="SUPFAM" id="SSF54427">
    <property type="entry name" value="NTF2-like"/>
    <property type="match status" value="1"/>
</dbReference>